<keyword evidence="7 15" id="KW-0560">Oxidoreductase</keyword>
<dbReference type="InterPro" id="IPR006176">
    <property type="entry name" value="3-OHacyl-CoA_DH_NAD-bd"/>
</dbReference>
<dbReference type="eggNOG" id="COG1250">
    <property type="taxonomic scope" value="Bacteria"/>
</dbReference>
<comment type="pathway">
    <text evidence="1">Lipid metabolism; fatty acid beta-oxidation.</text>
</comment>
<keyword evidence="5" id="KW-0276">Fatty acid metabolism</keyword>
<keyword evidence="16" id="KW-1185">Reference proteome</keyword>
<keyword evidence="8" id="KW-0520">NAD</keyword>
<evidence type="ECO:0000256" key="12">
    <source>
        <dbReference type="ARBA" id="ARBA00049556"/>
    </source>
</evidence>
<accession>F5XEV6</accession>
<dbReference type="InterPro" id="IPR001753">
    <property type="entry name" value="Enoyl-CoA_hydra/iso"/>
</dbReference>
<dbReference type="InterPro" id="IPR029045">
    <property type="entry name" value="ClpP/crotonase-like_dom_sf"/>
</dbReference>
<keyword evidence="15" id="KW-0413">Isomerase</keyword>
<dbReference type="GO" id="GO:0070403">
    <property type="term" value="F:NAD+ binding"/>
    <property type="evidence" value="ECO:0007669"/>
    <property type="project" value="InterPro"/>
</dbReference>
<dbReference type="CDD" id="cd06558">
    <property type="entry name" value="crotonase-like"/>
    <property type="match status" value="1"/>
</dbReference>
<evidence type="ECO:0000256" key="3">
    <source>
        <dbReference type="ARBA" id="ARBA00007005"/>
    </source>
</evidence>
<dbReference type="Gene3D" id="3.40.50.720">
    <property type="entry name" value="NAD(P)-binding Rossmann-like Domain"/>
    <property type="match status" value="1"/>
</dbReference>
<evidence type="ECO:0000259" key="14">
    <source>
        <dbReference type="Pfam" id="PF02737"/>
    </source>
</evidence>
<protein>
    <submittedName>
        <fullName evidence="15">Putative fatty acid oxidation complex alpha subunit</fullName>
        <ecNumber evidence="15">1.1.1.35</ecNumber>
        <ecNumber evidence="15">4.2.1.17</ecNumber>
        <ecNumber evidence="15">5.1.2.3</ecNumber>
    </submittedName>
</protein>
<comment type="pathway">
    <text evidence="2">Lipid metabolism; butanoate metabolism.</text>
</comment>
<name>F5XEV6_MICPN</name>
<dbReference type="AlphaFoldDB" id="F5XEV6"/>
<dbReference type="FunFam" id="3.40.50.720:FF:000009">
    <property type="entry name" value="Fatty oxidation complex, alpha subunit"/>
    <property type="match status" value="1"/>
</dbReference>
<dbReference type="EC" id="1.1.1.35" evidence="15"/>
<dbReference type="InterPro" id="IPR036291">
    <property type="entry name" value="NAD(P)-bd_dom_sf"/>
</dbReference>
<keyword evidence="11" id="KW-0511">Multifunctional enzyme</keyword>
<comment type="catalytic activity">
    <reaction evidence="12">
        <text>a (3S)-3-hydroxyacyl-CoA + NAD(+) = a 3-oxoacyl-CoA + NADH + H(+)</text>
        <dbReference type="Rhea" id="RHEA:22432"/>
        <dbReference type="ChEBI" id="CHEBI:15378"/>
        <dbReference type="ChEBI" id="CHEBI:57318"/>
        <dbReference type="ChEBI" id="CHEBI:57540"/>
        <dbReference type="ChEBI" id="CHEBI:57945"/>
        <dbReference type="ChEBI" id="CHEBI:90726"/>
        <dbReference type="EC" id="1.1.1.35"/>
    </reaction>
</comment>
<evidence type="ECO:0000256" key="7">
    <source>
        <dbReference type="ARBA" id="ARBA00023002"/>
    </source>
</evidence>
<evidence type="ECO:0000256" key="9">
    <source>
        <dbReference type="ARBA" id="ARBA00023098"/>
    </source>
</evidence>
<evidence type="ECO:0000256" key="10">
    <source>
        <dbReference type="ARBA" id="ARBA00023239"/>
    </source>
</evidence>
<evidence type="ECO:0000256" key="1">
    <source>
        <dbReference type="ARBA" id="ARBA00005005"/>
    </source>
</evidence>
<evidence type="ECO:0000313" key="16">
    <source>
        <dbReference type="Proteomes" id="UP000007947"/>
    </source>
</evidence>
<proteinExistence type="inferred from homology"/>
<dbReference type="PANTHER" id="PTHR43612">
    <property type="entry name" value="TRIFUNCTIONAL ENZYME SUBUNIT ALPHA"/>
    <property type="match status" value="1"/>
</dbReference>
<dbReference type="InterPro" id="IPR050136">
    <property type="entry name" value="FA_oxidation_alpha_subunit"/>
</dbReference>
<dbReference type="GO" id="GO:0008692">
    <property type="term" value="F:3-hydroxybutyryl-CoA epimerase activity"/>
    <property type="evidence" value="ECO:0007669"/>
    <property type="project" value="UniProtKB-EC"/>
</dbReference>
<dbReference type="PANTHER" id="PTHR43612:SF3">
    <property type="entry name" value="TRIFUNCTIONAL ENZYME SUBUNIT ALPHA, MITOCHONDRIAL"/>
    <property type="match status" value="1"/>
</dbReference>
<feature type="domain" description="3-hydroxyacyl-CoA dehydrogenase C-terminal" evidence="13">
    <location>
        <begin position="531"/>
        <end position="613"/>
    </location>
</feature>
<evidence type="ECO:0000256" key="5">
    <source>
        <dbReference type="ARBA" id="ARBA00022832"/>
    </source>
</evidence>
<dbReference type="Proteomes" id="UP000007947">
    <property type="component" value="Chromosome"/>
</dbReference>
<reference evidence="15 16" key="1">
    <citation type="submission" date="2011-05" db="EMBL/GenBank/DDBJ databases">
        <title>Whole genome sequence of Microlunatus phosphovorus NM-1.</title>
        <authorList>
            <person name="Hosoyama A."/>
            <person name="Sasaki K."/>
            <person name="Harada T."/>
            <person name="Igarashi R."/>
            <person name="Kawakoshi A."/>
            <person name="Sasagawa M."/>
            <person name="Fukada J."/>
            <person name="Nakamura S."/>
            <person name="Katano Y."/>
            <person name="Hanada S."/>
            <person name="Kamagata Y."/>
            <person name="Nakamura N."/>
            <person name="Yamazaki S."/>
            <person name="Fujita N."/>
        </authorList>
    </citation>
    <scope>NUCLEOTIDE SEQUENCE [LARGE SCALE GENOMIC DNA]</scope>
    <source>
        <strain evidence="16">ATCC 700054 / DSM 10555 / JCM 9379 / NBRC 101784 / NCIMB 13414 / VKM Ac-1990 / NM-1</strain>
    </source>
</reference>
<dbReference type="Gene3D" id="3.90.226.10">
    <property type="entry name" value="2-enoyl-CoA Hydratase, Chain A, domain 1"/>
    <property type="match status" value="1"/>
</dbReference>
<dbReference type="EMBL" id="AP012204">
    <property type="protein sequence ID" value="BAK35322.1"/>
    <property type="molecule type" value="Genomic_DNA"/>
</dbReference>
<dbReference type="Pfam" id="PF00725">
    <property type="entry name" value="3HCDH"/>
    <property type="match status" value="1"/>
</dbReference>
<dbReference type="Pfam" id="PF00378">
    <property type="entry name" value="ECH_1"/>
    <property type="match status" value="1"/>
</dbReference>
<dbReference type="SUPFAM" id="SSF48179">
    <property type="entry name" value="6-phosphogluconate dehydrogenase C-terminal domain-like"/>
    <property type="match status" value="2"/>
</dbReference>
<comment type="similarity">
    <text evidence="4">Belongs to the 3-hydroxyacyl-CoA dehydrogenase family.</text>
</comment>
<dbReference type="UniPathway" id="UPA00659"/>
<evidence type="ECO:0000256" key="11">
    <source>
        <dbReference type="ARBA" id="ARBA00023268"/>
    </source>
</evidence>
<evidence type="ECO:0000256" key="2">
    <source>
        <dbReference type="ARBA" id="ARBA00005086"/>
    </source>
</evidence>
<evidence type="ECO:0000259" key="13">
    <source>
        <dbReference type="Pfam" id="PF00725"/>
    </source>
</evidence>
<dbReference type="Pfam" id="PF02737">
    <property type="entry name" value="3HCDH_N"/>
    <property type="match status" value="1"/>
</dbReference>
<feature type="domain" description="3-hydroxyacyl-CoA dehydrogenase NAD binding" evidence="14">
    <location>
        <begin position="348"/>
        <end position="527"/>
    </location>
</feature>
<dbReference type="GO" id="GO:0004300">
    <property type="term" value="F:enoyl-CoA hydratase activity"/>
    <property type="evidence" value="ECO:0007669"/>
    <property type="project" value="UniProtKB-EC"/>
</dbReference>
<dbReference type="SUPFAM" id="SSF51735">
    <property type="entry name" value="NAD(P)-binding Rossmann-fold domains"/>
    <property type="match status" value="1"/>
</dbReference>
<evidence type="ECO:0000256" key="8">
    <source>
        <dbReference type="ARBA" id="ARBA00023027"/>
    </source>
</evidence>
<dbReference type="SUPFAM" id="SSF52096">
    <property type="entry name" value="ClpP/crotonase"/>
    <property type="match status" value="1"/>
</dbReference>
<dbReference type="GO" id="GO:0006635">
    <property type="term" value="P:fatty acid beta-oxidation"/>
    <property type="evidence" value="ECO:0007669"/>
    <property type="project" value="UniProtKB-UniPathway"/>
</dbReference>
<dbReference type="STRING" id="1032480.MLP_23080"/>
<dbReference type="RefSeq" id="WP_013863194.1">
    <property type="nucleotide sequence ID" value="NC_015635.1"/>
</dbReference>
<dbReference type="InterPro" id="IPR008927">
    <property type="entry name" value="6-PGluconate_DH-like_C_sf"/>
</dbReference>
<dbReference type="EC" id="5.1.2.3" evidence="15"/>
<dbReference type="Gene3D" id="1.10.1040.50">
    <property type="match status" value="1"/>
</dbReference>
<organism evidence="15 16">
    <name type="scientific">Microlunatus phosphovorus (strain ATCC 700054 / DSM 10555 / JCM 9379 / NBRC 101784 / NCIMB 13414 / VKM Ac-1990 / NM-1)</name>
    <dbReference type="NCBI Taxonomy" id="1032480"/>
    <lineage>
        <taxon>Bacteria</taxon>
        <taxon>Bacillati</taxon>
        <taxon>Actinomycetota</taxon>
        <taxon>Actinomycetes</taxon>
        <taxon>Propionibacteriales</taxon>
        <taxon>Propionibacteriaceae</taxon>
        <taxon>Microlunatus</taxon>
    </lineage>
</organism>
<dbReference type="InterPro" id="IPR006108">
    <property type="entry name" value="3HC_DH_C"/>
</dbReference>
<evidence type="ECO:0000313" key="15">
    <source>
        <dbReference type="EMBL" id="BAK35322.1"/>
    </source>
</evidence>
<keyword evidence="9" id="KW-0443">Lipid metabolism</keyword>
<evidence type="ECO:0000256" key="4">
    <source>
        <dbReference type="ARBA" id="ARBA00009463"/>
    </source>
</evidence>
<dbReference type="GO" id="GO:0016509">
    <property type="term" value="F:long-chain (3S)-3-hydroxyacyl-CoA dehydrogenase (NAD+) activity"/>
    <property type="evidence" value="ECO:0007669"/>
    <property type="project" value="TreeGrafter"/>
</dbReference>
<keyword evidence="10 15" id="KW-0456">Lyase</keyword>
<keyword evidence="6" id="KW-0442">Lipid degradation</keyword>
<dbReference type="KEGG" id="mph:MLP_23080"/>
<dbReference type="HOGENOM" id="CLU_009834_16_2_11"/>
<comment type="similarity">
    <text evidence="3">In the central section; belongs to the 3-hydroxyacyl-CoA dehydrogenase family.</text>
</comment>
<gene>
    <name evidence="15" type="ordered locus">MLP_23080</name>
</gene>
<sequence length="716" mass="75972">MNKPAVQPLMPEDELQALLAEASALTPDERVTSFLSRDIALPHTGQTAVLITLDNGEDHTKPNTLGPRSLSLYNEALNAALARDDVAAIAITGKPFILAAGADLKALGGLTGRDQAVQIAQLGHAVFDKLHTAPVPTFAFINGMALGGGLEIALHADYRTVSKAAAGIALPECFLGLLPGWGGTYLLPNLIGADRAVQVIIENALSQNKMLVGPQVAQLGIADAMFDGADFLADSLDWAGRVVAGEITVDRPEIDRGEGWEAAVRRGRRFADQKTSGAAPAPYRALDCIAAAKTADRATAYAGEDAGLADLIMSQELRASLYAFDLVQRRAKKPAGAPESWLARPVTKVGVVGAGLMASQLALLFLRRLEVPVVISDLDEERVAKGIGYVHAELDKLLAKKRIKPDQVNRYRALLSGTTEHADYADCDFVIEAVFEELAVKKEVFASLEKHVSPECVLATNTSSLSVTQMAADLEHPERVIGFHFFNPVAVLPLLEVIRGTATDDETAATALGVAKSLKKNAVLVQDAPAFVVNRLLIRTTAVITKAVDDGTPIEVADAALRPLGLPMPPFVLLQLVGPAVALHVTETLHAAFGDRYPVSANLEALVAAKKPGVYDLTPEGKPYVSDETRALLTAGDHPSTADELRTKVEEALAEEIGLMLAEGVVAAPMDIDLCLILGAGWPFPLGGITPYLDRTGVSERVLGRRFLPKGVATLP</sequence>
<dbReference type="eggNOG" id="COG1024">
    <property type="taxonomic scope" value="Bacteria"/>
</dbReference>
<dbReference type="EC" id="4.2.1.17" evidence="15"/>
<evidence type="ECO:0000256" key="6">
    <source>
        <dbReference type="ARBA" id="ARBA00022963"/>
    </source>
</evidence>